<dbReference type="AlphaFoldDB" id="Q2GAQ0"/>
<reference evidence="3" key="1">
    <citation type="submission" date="2006-01" db="EMBL/GenBank/DDBJ databases">
        <title>Complete sequence of Novosphingobium aromaticivorans DSM 12444.</title>
        <authorList>
            <consortium name="US DOE Joint Genome Institute"/>
            <person name="Copeland A."/>
            <person name="Lucas S."/>
            <person name="Lapidus A."/>
            <person name="Barry K."/>
            <person name="Detter J.C."/>
            <person name="Glavina T."/>
            <person name="Hammon N."/>
            <person name="Israni S."/>
            <person name="Pitluck S."/>
            <person name="Chain P."/>
            <person name="Malfatti S."/>
            <person name="Shin M."/>
            <person name="Vergez L."/>
            <person name="Schmutz J."/>
            <person name="Larimer F."/>
            <person name="Land M."/>
            <person name="Kyrpides N."/>
            <person name="Ivanova N."/>
            <person name="Fredrickson J."/>
            <person name="Balkwill D."/>
            <person name="Romine M.F."/>
            <person name="Richardson P."/>
        </authorList>
    </citation>
    <scope>NUCLEOTIDE SEQUENCE [LARGE SCALE GENOMIC DNA]</scope>
    <source>
        <strain evidence="3">ATCC 700278 / DSM 12444 / CCUG 56034 / CIP 105152 / NBRC 16084 / F199</strain>
    </source>
</reference>
<evidence type="ECO:0000313" key="2">
    <source>
        <dbReference type="EMBL" id="ABD25073.1"/>
    </source>
</evidence>
<dbReference type="EMBL" id="CP000248">
    <property type="protein sequence ID" value="ABD25073.1"/>
    <property type="molecule type" value="Genomic_DNA"/>
</dbReference>
<dbReference type="Proteomes" id="UP000009134">
    <property type="component" value="Chromosome"/>
</dbReference>
<feature type="region of interest" description="Disordered" evidence="1">
    <location>
        <begin position="270"/>
        <end position="313"/>
    </location>
</feature>
<dbReference type="SUPFAM" id="SSF110849">
    <property type="entry name" value="ParB/Sulfiredoxin"/>
    <property type="match status" value="1"/>
</dbReference>
<name>Q2GAQ0_NOVAD</name>
<protein>
    <recommendedName>
        <fullName evidence="4">ParB/Sulfiredoxin domain-containing protein</fullName>
    </recommendedName>
</protein>
<keyword evidence="3" id="KW-1185">Reference proteome</keyword>
<feature type="compositionally biased region" description="Low complexity" evidence="1">
    <location>
        <begin position="277"/>
        <end position="293"/>
    </location>
</feature>
<evidence type="ECO:0000256" key="1">
    <source>
        <dbReference type="SAM" id="MobiDB-lite"/>
    </source>
</evidence>
<dbReference type="eggNOG" id="COG1475">
    <property type="taxonomic scope" value="Bacteria"/>
</dbReference>
<gene>
    <name evidence="2" type="ordered locus">Saro_0626</name>
</gene>
<sequence length="357" mass="38019">MIAPVQNRVPCGPQVGAPPSLEQIPVDRLAVDPTYQRATDSPASRRIIVGMVKRWDWSLCQPLVVSRRSDGSLLILDGQHRHAGAIERGDIHFLPCVILSALGLEGEAKTFVELNTKRQRLTQAEVFHGMLAAGDPQAKAVADLIAQTGWTVRKGSNTAAYKAGDLECAPMLVKVYAFKGEAPVQFALTALRAAYPDTPVRQSATLLKALVDVFDTMLDDPLPTTKLIAAIGAVQPDTWISRGIIHRESFPAMSHIAAIAATMVAAAKGQEPPSARPLPTKATPVAPVAAPRTAPTPAPAPKPATLAPAPRPRAATKKLATVFGTSGKGWCEQCDQLVSREKARACTDRFCTARADA</sequence>
<evidence type="ECO:0000313" key="3">
    <source>
        <dbReference type="Proteomes" id="UP000009134"/>
    </source>
</evidence>
<dbReference type="HOGENOM" id="CLU_775758_0_0_5"/>
<dbReference type="STRING" id="279238.Saro_0626"/>
<dbReference type="KEGG" id="nar:Saro_0626"/>
<organism evidence="2 3">
    <name type="scientific">Novosphingobium aromaticivorans (strain ATCC 700278 / DSM 12444 / CCUG 56034 / CIP 105152 / NBRC 16084 / F199)</name>
    <dbReference type="NCBI Taxonomy" id="279238"/>
    <lineage>
        <taxon>Bacteria</taxon>
        <taxon>Pseudomonadati</taxon>
        <taxon>Pseudomonadota</taxon>
        <taxon>Alphaproteobacteria</taxon>
        <taxon>Sphingomonadales</taxon>
        <taxon>Sphingomonadaceae</taxon>
        <taxon>Novosphingobium</taxon>
    </lineage>
</organism>
<accession>Q2GAQ0</accession>
<proteinExistence type="predicted"/>
<dbReference type="RefSeq" id="WP_011444287.1">
    <property type="nucleotide sequence ID" value="NC_007794.1"/>
</dbReference>
<evidence type="ECO:0008006" key="4">
    <source>
        <dbReference type="Google" id="ProtNLM"/>
    </source>
</evidence>
<dbReference type="InterPro" id="IPR036086">
    <property type="entry name" value="ParB/Sulfiredoxin_sf"/>
</dbReference>